<evidence type="ECO:0000256" key="3">
    <source>
        <dbReference type="ARBA" id="ARBA00023125"/>
    </source>
</evidence>
<evidence type="ECO:0000256" key="1">
    <source>
        <dbReference type="ARBA" id="ARBA00004123"/>
    </source>
</evidence>
<dbReference type="InterPro" id="IPR036388">
    <property type="entry name" value="WH-like_DNA-bd_sf"/>
</dbReference>
<dbReference type="PANTHER" id="PTHR10015:SF427">
    <property type="entry name" value="HEAT SHOCK FACTOR PROTEIN"/>
    <property type="match status" value="1"/>
</dbReference>
<evidence type="ECO:0000256" key="5">
    <source>
        <dbReference type="RuleBase" id="RU004020"/>
    </source>
</evidence>
<keyword evidence="9" id="KW-1185">Reference proteome</keyword>
<sequence length="382" mass="43039">TNPSMSSHSVFNGSSVSSGSPLNSPLASPLSSPYNSPGDLPWDQLQNQFSQQMSLQPPSTQPSKTGSGNTFVHKLFNMVIDKQYQHLIAWTYSGTSFIVCNITEFSRDVLPKHFKHNNFSSFVRQLNMQVLYGFHKVNKSPRGHRTLAENQIWEFSHPKFMRGRPDLLDEIKRKALEAEVVRRDNNGDLNSHMSVLQVTQSDMMQQLVHLQENIAEVVGELAETRKRQEVQQQMMNKLMDYVSKQYGSSMQAPPELSFEQYAIKPEPERPPPIYITSPDANGNGTQMQNMYLLNNHSPNQHHVYHSALNTPLSPSGSHNPFAPDEDVTSVYGSQSPHTPHTVLTTENAFQNNVGYQQSQQIPIIPTDMQLGFNFGFNGHGQT</sequence>
<dbReference type="InterPro" id="IPR036390">
    <property type="entry name" value="WH_DNA-bd_sf"/>
</dbReference>
<dbReference type="SUPFAM" id="SSF46785">
    <property type="entry name" value="Winged helix' DNA-binding domain"/>
    <property type="match status" value="1"/>
</dbReference>
<feature type="compositionally biased region" description="Low complexity" evidence="6">
    <location>
        <begin position="1"/>
        <end position="37"/>
    </location>
</feature>
<reference evidence="8 9" key="1">
    <citation type="submission" date="2024-04" db="EMBL/GenBank/DDBJ databases">
        <title>Symmetric and asymmetric DNA N6-adenine methylation regulates different biological responses in Mucorales.</title>
        <authorList>
            <consortium name="Lawrence Berkeley National Laboratory"/>
            <person name="Lax C."/>
            <person name="Mondo S.J."/>
            <person name="Osorio-Concepcion M."/>
            <person name="Muszewska A."/>
            <person name="Corrochano-Luque M."/>
            <person name="Gutierrez G."/>
            <person name="Riley R."/>
            <person name="Lipzen A."/>
            <person name="Guo J."/>
            <person name="Hundley H."/>
            <person name="Amirebrahimi M."/>
            <person name="Ng V."/>
            <person name="Lorenzo-Gutierrez D."/>
            <person name="Binder U."/>
            <person name="Yang J."/>
            <person name="Song Y."/>
            <person name="Canovas D."/>
            <person name="Navarro E."/>
            <person name="Freitag M."/>
            <person name="Gabaldon T."/>
            <person name="Grigoriev I.V."/>
            <person name="Corrochano L.M."/>
            <person name="Nicolas F.E."/>
            <person name="Garre V."/>
        </authorList>
    </citation>
    <scope>NUCLEOTIDE SEQUENCE [LARGE SCALE GENOMIC DNA]</scope>
    <source>
        <strain evidence="8 9">L51</strain>
    </source>
</reference>
<dbReference type="GO" id="GO:0003677">
    <property type="term" value="F:DNA binding"/>
    <property type="evidence" value="ECO:0007669"/>
    <property type="project" value="UniProtKB-KW"/>
</dbReference>
<evidence type="ECO:0000256" key="2">
    <source>
        <dbReference type="ARBA" id="ARBA00006403"/>
    </source>
</evidence>
<name>A0ABR3B1V4_PHYBL</name>
<dbReference type="Pfam" id="PF00447">
    <property type="entry name" value="HSF_DNA-bind"/>
    <property type="match status" value="1"/>
</dbReference>
<dbReference type="PRINTS" id="PR00056">
    <property type="entry name" value="HSFDOMAIN"/>
</dbReference>
<keyword evidence="3 8" id="KW-0238">DNA-binding</keyword>
<evidence type="ECO:0000313" key="8">
    <source>
        <dbReference type="EMBL" id="KAL0087470.1"/>
    </source>
</evidence>
<feature type="region of interest" description="Disordered" evidence="6">
    <location>
        <begin position="1"/>
        <end position="41"/>
    </location>
</feature>
<dbReference type="InterPro" id="IPR000232">
    <property type="entry name" value="HSF_DNA-bd"/>
</dbReference>
<gene>
    <name evidence="8" type="ORF">J3Q64DRAFT_1638392</name>
</gene>
<comment type="similarity">
    <text evidence="2 5">Belongs to the HSF family.</text>
</comment>
<feature type="non-terminal residue" evidence="8">
    <location>
        <position position="1"/>
    </location>
</feature>
<organism evidence="8 9">
    <name type="scientific">Phycomyces blakesleeanus</name>
    <dbReference type="NCBI Taxonomy" id="4837"/>
    <lineage>
        <taxon>Eukaryota</taxon>
        <taxon>Fungi</taxon>
        <taxon>Fungi incertae sedis</taxon>
        <taxon>Mucoromycota</taxon>
        <taxon>Mucoromycotina</taxon>
        <taxon>Mucoromycetes</taxon>
        <taxon>Mucorales</taxon>
        <taxon>Phycomycetaceae</taxon>
        <taxon>Phycomyces</taxon>
    </lineage>
</organism>
<keyword evidence="4" id="KW-0539">Nucleus</keyword>
<dbReference type="Proteomes" id="UP001448207">
    <property type="component" value="Unassembled WGS sequence"/>
</dbReference>
<dbReference type="PANTHER" id="PTHR10015">
    <property type="entry name" value="HEAT SHOCK TRANSCRIPTION FACTOR"/>
    <property type="match status" value="1"/>
</dbReference>
<dbReference type="Gene3D" id="1.10.10.10">
    <property type="entry name" value="Winged helix-like DNA-binding domain superfamily/Winged helix DNA-binding domain"/>
    <property type="match status" value="1"/>
</dbReference>
<evidence type="ECO:0000313" key="9">
    <source>
        <dbReference type="Proteomes" id="UP001448207"/>
    </source>
</evidence>
<comment type="caution">
    <text evidence="8">The sequence shown here is derived from an EMBL/GenBank/DDBJ whole genome shotgun (WGS) entry which is preliminary data.</text>
</comment>
<proteinExistence type="inferred from homology"/>
<evidence type="ECO:0000256" key="6">
    <source>
        <dbReference type="SAM" id="MobiDB-lite"/>
    </source>
</evidence>
<dbReference type="SMART" id="SM00415">
    <property type="entry name" value="HSF"/>
    <property type="match status" value="1"/>
</dbReference>
<dbReference type="EMBL" id="JBCLYO010000007">
    <property type="protein sequence ID" value="KAL0087470.1"/>
    <property type="molecule type" value="Genomic_DNA"/>
</dbReference>
<protein>
    <submittedName>
        <fullName evidence="8">HSF-type DNA-binding-domain-containing protein</fullName>
    </submittedName>
</protein>
<evidence type="ECO:0000256" key="4">
    <source>
        <dbReference type="ARBA" id="ARBA00023242"/>
    </source>
</evidence>
<feature type="domain" description="HSF-type DNA-binding" evidence="7">
    <location>
        <begin position="67"/>
        <end position="174"/>
    </location>
</feature>
<evidence type="ECO:0000259" key="7">
    <source>
        <dbReference type="SMART" id="SM00415"/>
    </source>
</evidence>
<accession>A0ABR3B1V4</accession>
<comment type="subcellular location">
    <subcellularLocation>
        <location evidence="1">Nucleus</location>
    </subcellularLocation>
</comment>